<keyword evidence="5" id="KW-1185">Reference proteome</keyword>
<reference evidence="3 4" key="2">
    <citation type="submission" date="2014-03" db="EMBL/GenBank/DDBJ databases">
        <title>Draft Genome Sequences of Four Burkholderia Strains.</title>
        <authorList>
            <person name="Liu X.Y."/>
            <person name="Li C.X."/>
            <person name="Xu J.H."/>
        </authorList>
    </citation>
    <scope>NUCLEOTIDE SEQUENCE [LARGE SCALE GENOMIC DNA]</scope>
    <source>
        <strain evidence="3 4">R27</strain>
    </source>
</reference>
<proteinExistence type="predicted"/>
<keyword evidence="1" id="KW-0732">Signal</keyword>
<dbReference type="RefSeq" id="WP_035964500.1">
    <property type="nucleotide sequence ID" value="NZ_BMEG01000002.1"/>
</dbReference>
<name>A0A069P2Z3_9BURK</name>
<evidence type="ECO:0000313" key="5">
    <source>
        <dbReference type="Proteomes" id="UP000597138"/>
    </source>
</evidence>
<dbReference type="Proteomes" id="UP000597138">
    <property type="component" value="Unassembled WGS sequence"/>
</dbReference>
<evidence type="ECO:0000313" key="4">
    <source>
        <dbReference type="Proteomes" id="UP000027439"/>
    </source>
</evidence>
<accession>A0A069P2Z3</accession>
<evidence type="ECO:0000313" key="2">
    <source>
        <dbReference type="EMBL" id="GGD63126.1"/>
    </source>
</evidence>
<dbReference type="EMBL" id="BMEG01000002">
    <property type="protein sequence ID" value="GGD63126.1"/>
    <property type="molecule type" value="Genomic_DNA"/>
</dbReference>
<gene>
    <name evidence="3" type="ORF">BG57_04005</name>
    <name evidence="2" type="ORF">GCM10010985_16530</name>
</gene>
<evidence type="ECO:0000256" key="1">
    <source>
        <dbReference type="SAM" id="SignalP"/>
    </source>
</evidence>
<dbReference type="AlphaFoldDB" id="A0A069P2Z3"/>
<reference evidence="2" key="4">
    <citation type="submission" date="2024-05" db="EMBL/GenBank/DDBJ databases">
        <authorList>
            <person name="Sun Q."/>
            <person name="Zhou Y."/>
        </authorList>
    </citation>
    <scope>NUCLEOTIDE SEQUENCE</scope>
    <source>
        <strain evidence="2">CGMCC 1.11013</strain>
    </source>
</reference>
<dbReference type="PROSITE" id="PS51257">
    <property type="entry name" value="PROKAR_LIPOPROTEIN"/>
    <property type="match status" value="1"/>
</dbReference>
<comment type="caution">
    <text evidence="3">The sequence shown here is derived from an EMBL/GenBank/DDBJ whole genome shotgun (WGS) entry which is preliminary data.</text>
</comment>
<reference evidence="2" key="1">
    <citation type="journal article" date="2014" name="Int. J. Syst. Evol. Microbiol.">
        <title>Complete genome of a new Firmicutes species belonging to the dominant human colonic microbiota ('Ruminococcus bicirculans') reveals two chromosomes and a selective capacity to utilize plant glucans.</title>
        <authorList>
            <consortium name="NISC Comparative Sequencing Program"/>
            <person name="Wegmann U."/>
            <person name="Louis P."/>
            <person name="Goesmann A."/>
            <person name="Henrissat B."/>
            <person name="Duncan S.H."/>
            <person name="Flint H.J."/>
        </authorList>
    </citation>
    <scope>NUCLEOTIDE SEQUENCE</scope>
    <source>
        <strain evidence="2">CGMCC 1.11013</strain>
    </source>
</reference>
<feature type="chain" id="PRO_5001663925" description="Lipoprotein" evidence="1">
    <location>
        <begin position="20"/>
        <end position="260"/>
    </location>
</feature>
<dbReference type="eggNOG" id="ENOG50316RK">
    <property type="taxonomic scope" value="Bacteria"/>
</dbReference>
<evidence type="ECO:0008006" key="6">
    <source>
        <dbReference type="Google" id="ProtNLM"/>
    </source>
</evidence>
<protein>
    <recommendedName>
        <fullName evidence="6">Lipoprotein</fullName>
    </recommendedName>
</protein>
<organism evidence="3 4">
    <name type="scientific">Caballeronia grimmiae</name>
    <dbReference type="NCBI Taxonomy" id="1071679"/>
    <lineage>
        <taxon>Bacteria</taxon>
        <taxon>Pseudomonadati</taxon>
        <taxon>Pseudomonadota</taxon>
        <taxon>Betaproteobacteria</taxon>
        <taxon>Burkholderiales</taxon>
        <taxon>Burkholderiaceae</taxon>
        <taxon>Caballeronia</taxon>
    </lineage>
</organism>
<evidence type="ECO:0000313" key="3">
    <source>
        <dbReference type="EMBL" id="KDR34822.1"/>
    </source>
</evidence>
<feature type="signal peptide" evidence="1">
    <location>
        <begin position="1"/>
        <end position="19"/>
    </location>
</feature>
<sequence length="260" mass="26431">MKKTIAAALACAAVLAACGGGGDGTPSSTAKISYYGNPLRQAATTTATAKVAAVARAASDAPASDAAAQTVQTLTQALAAQGVTADVTPQVMNGTTLHALIMGENNGLPPTQDQFKTDPNGFIVANFQLDDMVTRNDDPAQVAALAQFQQDLYTFIQRAHVAGKLTFVILPIRTCDQPFGKSAADGVIQAATTAASLSSGYAVGGLSANVVMDANGVATDTVTAGHMGADCRTPDASLINMANQNMAERMAPVLKDGLSK</sequence>
<reference evidence="5" key="3">
    <citation type="journal article" date="2019" name="Int. J. Syst. Evol. Microbiol.">
        <title>The Global Catalogue of Microorganisms (GCM) 10K type strain sequencing project: providing services to taxonomists for standard genome sequencing and annotation.</title>
        <authorList>
            <consortium name="The Broad Institute Genomics Platform"/>
            <consortium name="The Broad Institute Genome Sequencing Center for Infectious Disease"/>
            <person name="Wu L."/>
            <person name="Ma J."/>
        </authorList>
    </citation>
    <scope>NUCLEOTIDE SEQUENCE [LARGE SCALE GENOMIC DNA]</scope>
    <source>
        <strain evidence="5">CGMCC 1.11013</strain>
    </source>
</reference>
<dbReference type="Proteomes" id="UP000027439">
    <property type="component" value="Unassembled WGS sequence"/>
</dbReference>
<dbReference type="EMBL" id="JFHE01000011">
    <property type="protein sequence ID" value="KDR34822.1"/>
    <property type="molecule type" value="Genomic_DNA"/>
</dbReference>